<evidence type="ECO:0000313" key="2">
    <source>
        <dbReference type="EMBL" id="GIH76601.1"/>
    </source>
</evidence>
<reference evidence="2 3" key="1">
    <citation type="submission" date="2021-01" db="EMBL/GenBank/DDBJ databases">
        <title>Whole genome shotgun sequence of Planobispora longispora NBRC 13918.</title>
        <authorList>
            <person name="Komaki H."/>
            <person name="Tamura T."/>
        </authorList>
    </citation>
    <scope>NUCLEOTIDE SEQUENCE [LARGE SCALE GENOMIC DNA]</scope>
    <source>
        <strain evidence="2 3">NBRC 13918</strain>
    </source>
</reference>
<dbReference type="EMBL" id="BOOH01000021">
    <property type="protein sequence ID" value="GIH76601.1"/>
    <property type="molecule type" value="Genomic_DNA"/>
</dbReference>
<dbReference type="PANTHER" id="PTHR42976:SF1">
    <property type="entry name" value="GH18 DOMAIN-CONTAINING PROTEIN-RELATED"/>
    <property type="match status" value="1"/>
</dbReference>
<gene>
    <name evidence="2" type="ORF">Plo01_30300</name>
</gene>
<dbReference type="InterPro" id="IPR052750">
    <property type="entry name" value="GH18_Chitinase"/>
</dbReference>
<evidence type="ECO:0008006" key="4">
    <source>
        <dbReference type="Google" id="ProtNLM"/>
    </source>
</evidence>
<keyword evidence="3" id="KW-1185">Reference proteome</keyword>
<dbReference type="Gene3D" id="3.20.20.80">
    <property type="entry name" value="Glycosidases"/>
    <property type="match status" value="1"/>
</dbReference>
<comment type="caution">
    <text evidence="2">The sequence shown here is derived from an EMBL/GenBank/DDBJ whole genome shotgun (WGS) entry which is preliminary data.</text>
</comment>
<organism evidence="2 3">
    <name type="scientific">Planobispora longispora</name>
    <dbReference type="NCBI Taxonomy" id="28887"/>
    <lineage>
        <taxon>Bacteria</taxon>
        <taxon>Bacillati</taxon>
        <taxon>Actinomycetota</taxon>
        <taxon>Actinomycetes</taxon>
        <taxon>Streptosporangiales</taxon>
        <taxon>Streptosporangiaceae</taxon>
        <taxon>Planobispora</taxon>
    </lineage>
</organism>
<protein>
    <recommendedName>
        <fullName evidence="4">Chitinase</fullName>
    </recommendedName>
</protein>
<proteinExistence type="predicted"/>
<evidence type="ECO:0000313" key="3">
    <source>
        <dbReference type="Proteomes" id="UP000616724"/>
    </source>
</evidence>
<dbReference type="RefSeq" id="WP_203891185.1">
    <property type="nucleotide sequence ID" value="NZ_BOOH01000021.1"/>
</dbReference>
<dbReference type="AlphaFoldDB" id="A0A8J3RHR1"/>
<evidence type="ECO:0000256" key="1">
    <source>
        <dbReference type="SAM" id="MobiDB-lite"/>
    </source>
</evidence>
<sequence>MPLATDRTAARHAREPGTLPRSVTALASVALAAATGTAVWMLPTKTDQWATPARAAHAAGGEPAPGAGSPAGRGSVPAGESPAGAGSVPGSGGSADPPGTASAAPASPLSPAPGGPSGFVTFVDAVRDPLFDLPRAARRSDARWFVLGHLTAGWDGWDNCSSGWGGIPEPGAGPVATRLDLLRAVGGEAGLIFGGPAGRELASACASPDSLASAYRQAVSVHGATYIDFEVQDAADHETVVRRAKAIATLQREFQDTGRSLTVSFTLPTTETGLSPRDEMMVRTTREAGARISAVNLLVPIRPARTGQSHLRPIASTVRAAQPQIAAALGAPTASGLVALTPVLVSPGDLSPTDARKLVGFAARHRLAWLSTRGAAPSSDVLRLLNSPPL</sequence>
<accession>A0A8J3RHR1</accession>
<dbReference type="Proteomes" id="UP000616724">
    <property type="component" value="Unassembled WGS sequence"/>
</dbReference>
<dbReference type="PANTHER" id="PTHR42976">
    <property type="entry name" value="BIFUNCTIONAL CHITINASE/LYSOZYME-RELATED"/>
    <property type="match status" value="1"/>
</dbReference>
<feature type="compositionally biased region" description="Low complexity" evidence="1">
    <location>
        <begin position="94"/>
        <end position="107"/>
    </location>
</feature>
<feature type="region of interest" description="Disordered" evidence="1">
    <location>
        <begin position="51"/>
        <end position="112"/>
    </location>
</feature>
<feature type="compositionally biased region" description="Low complexity" evidence="1">
    <location>
        <begin position="51"/>
        <end position="86"/>
    </location>
</feature>
<name>A0A8J3RHR1_9ACTN</name>